<keyword evidence="2" id="KW-1133">Transmembrane helix</keyword>
<feature type="compositionally biased region" description="Low complexity" evidence="1">
    <location>
        <begin position="314"/>
        <end position="336"/>
    </location>
</feature>
<keyword evidence="2" id="KW-0812">Transmembrane</keyword>
<feature type="transmembrane region" description="Helical" evidence="2">
    <location>
        <begin position="213"/>
        <end position="234"/>
    </location>
</feature>
<sequence length="500" mass="52152">MDTSNTTLLPPLKAVTATDQGGILAIAASLGLVFGIVSLLMRVYVRVECRAAFGKDDMAAVLSMAVTALQSIIVFLAIKRGFGEITSDLTAGDIAGWQRDMYISDVFYLVGMWLTKTSIALLVMRLSRDPSHRILARILLVATCLYGVISLFVVTLRCDLAHPWVVDGAACATTTYARWAAVTALDVLTELALFAGGVWLVRDLQLPWSKKSVVVVAYGLRLPVIVAAAMRLVYLHRTLLGNGAGRDPSLGGIPAAVCTQVELSYAVVAATLPCLKPFMAALNTQYGGGATFVLKQTPPSSALQRSRDDPGVLSSKTSKMSKMSSSKTASKAAAAAGTMPSRTSTDSVARIVSDKMLDLESNGSLGSIDSTTSTSPYNNNINNNNNNNNNNSVGQGAAGMMADRPRAAEPTSPAAAAAASSTTASVAAATGANKPLTPLAPSFDPQRGGRAQSPSAVAVTVDITVSQKRAAGRSVLPPTVAAASSHYGSGRGRDERSEQI</sequence>
<name>A0A167Z5J2_9HYPO</name>
<protein>
    <recommendedName>
        <fullName evidence="3">Rhodopsin domain-containing protein</fullName>
    </recommendedName>
</protein>
<feature type="transmembrane region" description="Helical" evidence="2">
    <location>
        <begin position="138"/>
        <end position="156"/>
    </location>
</feature>
<dbReference type="STRING" id="1081102.A0A167Z5J2"/>
<feature type="transmembrane region" description="Helical" evidence="2">
    <location>
        <begin position="106"/>
        <end position="126"/>
    </location>
</feature>
<feature type="region of interest" description="Disordered" evidence="1">
    <location>
        <begin position="360"/>
        <end position="416"/>
    </location>
</feature>
<feature type="compositionally biased region" description="Low complexity" evidence="1">
    <location>
        <begin position="378"/>
        <end position="391"/>
    </location>
</feature>
<dbReference type="PANTHER" id="PTHR39614:SF2">
    <property type="entry name" value="INTEGRAL MEMBRANE PROTEIN"/>
    <property type="match status" value="1"/>
</dbReference>
<dbReference type="OrthoDB" id="3918601at2759"/>
<evidence type="ECO:0000259" key="3">
    <source>
        <dbReference type="Pfam" id="PF20684"/>
    </source>
</evidence>
<dbReference type="AlphaFoldDB" id="A0A167Z5J2"/>
<proteinExistence type="predicted"/>
<feature type="domain" description="Rhodopsin" evidence="3">
    <location>
        <begin position="41"/>
        <end position="279"/>
    </location>
</feature>
<feature type="transmembrane region" description="Helical" evidence="2">
    <location>
        <begin position="20"/>
        <end position="45"/>
    </location>
</feature>
<reference evidence="4 5" key="1">
    <citation type="journal article" date="2016" name="Genome Biol. Evol.">
        <title>Divergent and convergent evolution of fungal pathogenicity.</title>
        <authorList>
            <person name="Shang Y."/>
            <person name="Xiao G."/>
            <person name="Zheng P."/>
            <person name="Cen K."/>
            <person name="Zhan S."/>
            <person name="Wang C."/>
        </authorList>
    </citation>
    <scope>NUCLEOTIDE SEQUENCE [LARGE SCALE GENOMIC DNA]</scope>
    <source>
        <strain evidence="4 5">RCEF 264</strain>
    </source>
</reference>
<feature type="region of interest" description="Disordered" evidence="1">
    <location>
        <begin position="436"/>
        <end position="500"/>
    </location>
</feature>
<accession>A0A167Z5J2</accession>
<feature type="compositionally biased region" description="Polar residues" evidence="1">
    <location>
        <begin position="361"/>
        <end position="377"/>
    </location>
</feature>
<dbReference type="PANTHER" id="PTHR39614">
    <property type="entry name" value="INTEGRAL MEMBRANE PROTEIN"/>
    <property type="match status" value="1"/>
</dbReference>
<evidence type="ECO:0000256" key="1">
    <source>
        <dbReference type="SAM" id="MobiDB-lite"/>
    </source>
</evidence>
<keyword evidence="5" id="KW-1185">Reference proteome</keyword>
<dbReference type="InterPro" id="IPR049326">
    <property type="entry name" value="Rhodopsin_dom_fungi"/>
</dbReference>
<evidence type="ECO:0000313" key="4">
    <source>
        <dbReference type="EMBL" id="OAA67119.1"/>
    </source>
</evidence>
<feature type="transmembrane region" description="Helical" evidence="2">
    <location>
        <begin position="57"/>
        <end position="78"/>
    </location>
</feature>
<feature type="compositionally biased region" description="Basic and acidic residues" evidence="1">
    <location>
        <begin position="491"/>
        <end position="500"/>
    </location>
</feature>
<evidence type="ECO:0000256" key="2">
    <source>
        <dbReference type="SAM" id="Phobius"/>
    </source>
</evidence>
<keyword evidence="2" id="KW-0472">Membrane</keyword>
<dbReference type="Pfam" id="PF20684">
    <property type="entry name" value="Fung_rhodopsin"/>
    <property type="match status" value="1"/>
</dbReference>
<dbReference type="Proteomes" id="UP000076874">
    <property type="component" value="Unassembled WGS sequence"/>
</dbReference>
<feature type="transmembrane region" description="Helical" evidence="2">
    <location>
        <begin position="176"/>
        <end position="201"/>
    </location>
</feature>
<evidence type="ECO:0000313" key="5">
    <source>
        <dbReference type="Proteomes" id="UP000076874"/>
    </source>
</evidence>
<gene>
    <name evidence="4" type="ORF">SPI_01695</name>
</gene>
<comment type="caution">
    <text evidence="4">The sequence shown here is derived from an EMBL/GenBank/DDBJ whole genome shotgun (WGS) entry which is preliminary data.</text>
</comment>
<dbReference type="EMBL" id="AZHD01000002">
    <property type="protein sequence ID" value="OAA67119.1"/>
    <property type="molecule type" value="Genomic_DNA"/>
</dbReference>
<organism evidence="4 5">
    <name type="scientific">Niveomyces insectorum RCEF 264</name>
    <dbReference type="NCBI Taxonomy" id="1081102"/>
    <lineage>
        <taxon>Eukaryota</taxon>
        <taxon>Fungi</taxon>
        <taxon>Dikarya</taxon>
        <taxon>Ascomycota</taxon>
        <taxon>Pezizomycotina</taxon>
        <taxon>Sordariomycetes</taxon>
        <taxon>Hypocreomycetidae</taxon>
        <taxon>Hypocreales</taxon>
        <taxon>Cordycipitaceae</taxon>
        <taxon>Niveomyces</taxon>
    </lineage>
</organism>
<feature type="region of interest" description="Disordered" evidence="1">
    <location>
        <begin position="297"/>
        <end position="347"/>
    </location>
</feature>